<dbReference type="EMBL" id="CP000825">
    <property type="protein sequence ID" value="ABV50758.1"/>
    <property type="molecule type" value="Genomic_DNA"/>
</dbReference>
<dbReference type="AlphaFoldDB" id="A8G577"/>
<dbReference type="Proteomes" id="UP000002014">
    <property type="component" value="Chromosome"/>
</dbReference>
<sequence>MNHREITKKYSELLNKAEFATGRKEVVGLLKKAAKLKSQIEINNYI</sequence>
<proteinExistence type="predicted"/>
<protein>
    <submittedName>
        <fullName evidence="1">Uncharacterized protein</fullName>
    </submittedName>
</protein>
<dbReference type="HOGENOM" id="CLU_218029_0_0_3"/>
<dbReference type="eggNOG" id="ENOG5032E81">
    <property type="taxonomic scope" value="Bacteria"/>
</dbReference>
<dbReference type="KEGG" id="pmh:P9215_11431"/>
<accession>A8G577</accession>
<evidence type="ECO:0000313" key="1">
    <source>
        <dbReference type="EMBL" id="ABV50758.1"/>
    </source>
</evidence>
<evidence type="ECO:0000313" key="2">
    <source>
        <dbReference type="Proteomes" id="UP000002014"/>
    </source>
</evidence>
<gene>
    <name evidence="1" type="ordered locus">P9215_11431</name>
</gene>
<dbReference type="STRING" id="93060.P9215_11431"/>
<dbReference type="RefSeq" id="WP_012007838.1">
    <property type="nucleotide sequence ID" value="NC_009840.1"/>
</dbReference>
<reference evidence="1 2" key="1">
    <citation type="journal article" date="2007" name="PLoS Genet.">
        <title>Patterns and implications of gene gain and loss in the evolution of Prochlorococcus.</title>
        <authorList>
            <person name="Kettler G.C."/>
            <person name="Martiny A.C."/>
            <person name="Huang K."/>
            <person name="Zucker J."/>
            <person name="Coleman M.L."/>
            <person name="Rodrigue S."/>
            <person name="Chen F."/>
            <person name="Lapidus A."/>
            <person name="Ferriera S."/>
            <person name="Johnson J."/>
            <person name="Steglich C."/>
            <person name="Church G.M."/>
            <person name="Richardson P."/>
            <person name="Chisholm S.W."/>
        </authorList>
    </citation>
    <scope>NUCLEOTIDE SEQUENCE [LARGE SCALE GENOMIC DNA]</scope>
    <source>
        <strain evidence="1 2">MIT 9215</strain>
    </source>
</reference>
<name>A8G577_PROM2</name>
<organism evidence="1 2">
    <name type="scientific">Prochlorococcus marinus (strain MIT 9215)</name>
    <dbReference type="NCBI Taxonomy" id="93060"/>
    <lineage>
        <taxon>Bacteria</taxon>
        <taxon>Bacillati</taxon>
        <taxon>Cyanobacteriota</taxon>
        <taxon>Cyanophyceae</taxon>
        <taxon>Synechococcales</taxon>
        <taxon>Prochlorococcaceae</taxon>
        <taxon>Prochlorococcus</taxon>
    </lineage>
</organism>